<evidence type="ECO:0000256" key="3">
    <source>
        <dbReference type="ARBA" id="ARBA00022705"/>
    </source>
</evidence>
<evidence type="ECO:0000256" key="5">
    <source>
        <dbReference type="SAM" id="MobiDB-lite"/>
    </source>
</evidence>
<dbReference type="GO" id="GO:0003887">
    <property type="term" value="F:DNA-directed DNA polymerase activity"/>
    <property type="evidence" value="ECO:0007669"/>
    <property type="project" value="TreeGrafter"/>
</dbReference>
<feature type="compositionally biased region" description="Polar residues" evidence="5">
    <location>
        <begin position="180"/>
        <end position="196"/>
    </location>
</feature>
<dbReference type="GO" id="GO:0043625">
    <property type="term" value="C:delta DNA polymerase complex"/>
    <property type="evidence" value="ECO:0007669"/>
    <property type="project" value="InterPro"/>
</dbReference>
<gene>
    <name evidence="6" type="ORF">AGERDE_LOCUS2475</name>
</gene>
<keyword evidence="7" id="KW-1185">Reference proteome</keyword>
<accession>A0A9N8VTB7</accession>
<protein>
    <recommendedName>
        <fullName evidence="2">DNA polymerase delta subunit 3</fullName>
    </recommendedName>
</protein>
<dbReference type="InterPro" id="IPR019038">
    <property type="entry name" value="POLD3"/>
</dbReference>
<dbReference type="Proteomes" id="UP000789831">
    <property type="component" value="Unassembled WGS sequence"/>
</dbReference>
<comment type="subcellular location">
    <subcellularLocation>
        <location evidence="1">Nucleus</location>
    </subcellularLocation>
</comment>
<keyword evidence="4" id="KW-0539">Nucleus</keyword>
<dbReference type="InterPro" id="IPR041913">
    <property type="entry name" value="POLD3_sf"/>
</dbReference>
<proteinExistence type="predicted"/>
<feature type="compositionally biased region" description="Polar residues" evidence="5">
    <location>
        <begin position="211"/>
        <end position="222"/>
    </location>
</feature>
<dbReference type="GO" id="GO:0006297">
    <property type="term" value="P:nucleotide-excision repair, DNA gap filling"/>
    <property type="evidence" value="ECO:0007669"/>
    <property type="project" value="TreeGrafter"/>
</dbReference>
<dbReference type="OrthoDB" id="514823at2759"/>
<sequence length="375" mass="42465">MSSFDKYLQVLNSLIFEEERVVSYKCLGQYLGVHLNIAKQILLKFANTQSTSEKGVHAIFYLCGITQDDRSLVTLVPQEELESTKSAFKSLSSVHVYSIQLSKPINSSVVVPTNREFRTLTVNDPTTINQIINNKNITVKDSQKKPHSINTSTVNQQSSSAHSKPSNKSSSQQQRHAENSLVSKSQTSSRLKTSTKALLDKKSLNIKKVNGKTSPKTKTASKITGKKSKEPKRIIVEISDDEDEENEEERDRRLASMNEMTMENNEQQTTITSQESIPKRRRAKRKIAKQRTSKNSRGYDVVENVYESESYSEDDFETPPPQPTYKPKPKTMTTKPQQQQSEKPLTENSEKPKKTSKKKNSVMPGQSKLSAFWKK</sequence>
<dbReference type="GO" id="GO:0006271">
    <property type="term" value="P:DNA strand elongation involved in DNA replication"/>
    <property type="evidence" value="ECO:0007669"/>
    <property type="project" value="TreeGrafter"/>
</dbReference>
<dbReference type="Gene3D" id="3.90.1030.20">
    <property type="entry name" value="DNA polymerase delta, p66 (Cdc27) subunit, wHTH domain"/>
    <property type="match status" value="1"/>
</dbReference>
<feature type="compositionally biased region" description="Polar residues" evidence="5">
    <location>
        <begin position="258"/>
        <end position="276"/>
    </location>
</feature>
<evidence type="ECO:0000256" key="1">
    <source>
        <dbReference type="ARBA" id="ARBA00004123"/>
    </source>
</evidence>
<feature type="compositionally biased region" description="Low complexity" evidence="5">
    <location>
        <begin position="330"/>
        <end position="340"/>
    </location>
</feature>
<keyword evidence="3" id="KW-0235">DNA replication</keyword>
<dbReference type="GO" id="GO:1904161">
    <property type="term" value="P:DNA synthesis involved in UV-damage excision repair"/>
    <property type="evidence" value="ECO:0007669"/>
    <property type="project" value="TreeGrafter"/>
</dbReference>
<feature type="compositionally biased region" description="Low complexity" evidence="5">
    <location>
        <begin position="156"/>
        <end position="174"/>
    </location>
</feature>
<feature type="compositionally biased region" description="Acidic residues" evidence="5">
    <location>
        <begin position="238"/>
        <end position="248"/>
    </location>
</feature>
<feature type="compositionally biased region" description="Basic and acidic residues" evidence="5">
    <location>
        <begin position="344"/>
        <end position="353"/>
    </location>
</feature>
<dbReference type="PANTHER" id="PTHR17598:SF13">
    <property type="entry name" value="DNA POLYMERASE DELTA SUBUNIT 3"/>
    <property type="match status" value="1"/>
</dbReference>
<dbReference type="PANTHER" id="PTHR17598">
    <property type="entry name" value="DNA POLYMERASE DELTA SUBUNIT 3"/>
    <property type="match status" value="1"/>
</dbReference>
<dbReference type="AlphaFoldDB" id="A0A9N8VTB7"/>
<comment type="caution">
    <text evidence="6">The sequence shown here is derived from an EMBL/GenBank/DDBJ whole genome shotgun (WGS) entry which is preliminary data.</text>
</comment>
<name>A0A9N8VTB7_9GLOM</name>
<feature type="compositionally biased region" description="Low complexity" evidence="5">
    <location>
        <begin position="299"/>
        <end position="309"/>
    </location>
</feature>
<feature type="region of interest" description="Disordered" evidence="5">
    <location>
        <begin position="138"/>
        <end position="375"/>
    </location>
</feature>
<feature type="compositionally biased region" description="Basic residues" evidence="5">
    <location>
        <begin position="279"/>
        <end position="294"/>
    </location>
</feature>
<dbReference type="Pfam" id="PF09507">
    <property type="entry name" value="CDC27"/>
    <property type="match status" value="1"/>
</dbReference>
<reference evidence="6" key="1">
    <citation type="submission" date="2021-06" db="EMBL/GenBank/DDBJ databases">
        <authorList>
            <person name="Kallberg Y."/>
            <person name="Tangrot J."/>
            <person name="Rosling A."/>
        </authorList>
    </citation>
    <scope>NUCLEOTIDE SEQUENCE</scope>
    <source>
        <strain evidence="6">MT106</strain>
    </source>
</reference>
<evidence type="ECO:0000313" key="6">
    <source>
        <dbReference type="EMBL" id="CAG8465602.1"/>
    </source>
</evidence>
<dbReference type="EMBL" id="CAJVPL010000208">
    <property type="protein sequence ID" value="CAG8465602.1"/>
    <property type="molecule type" value="Genomic_DNA"/>
</dbReference>
<organism evidence="6 7">
    <name type="scientific">Ambispora gerdemannii</name>
    <dbReference type="NCBI Taxonomy" id="144530"/>
    <lineage>
        <taxon>Eukaryota</taxon>
        <taxon>Fungi</taxon>
        <taxon>Fungi incertae sedis</taxon>
        <taxon>Mucoromycota</taxon>
        <taxon>Glomeromycotina</taxon>
        <taxon>Glomeromycetes</taxon>
        <taxon>Archaeosporales</taxon>
        <taxon>Ambisporaceae</taxon>
        <taxon>Ambispora</taxon>
    </lineage>
</organism>
<evidence type="ECO:0000256" key="4">
    <source>
        <dbReference type="ARBA" id="ARBA00023242"/>
    </source>
</evidence>
<evidence type="ECO:0000313" key="7">
    <source>
        <dbReference type="Proteomes" id="UP000789831"/>
    </source>
</evidence>
<evidence type="ECO:0000256" key="2">
    <source>
        <dbReference type="ARBA" id="ARBA00017589"/>
    </source>
</evidence>